<sequence length="203" mass="22916">MICDPHWYPWITRNLPIFIHLCHGLITVSLFEFVIKDVQHGGQASLLCFNLSTSIINISWFKMDKRANTSRSSNSHIASMCTADSNATVQEEFKNGRFQMSTNTTHVFLNITKVDLSDSGMYFCGFYISNDFVIFDATILQVKGEKLFYIKTTNSNHDNSDSKSLEHTNDFQKSQAAAANLEDSADLYSSPGAICIHIFTIFE</sequence>
<evidence type="ECO:0000259" key="2">
    <source>
        <dbReference type="PROSITE" id="PS50835"/>
    </source>
</evidence>
<dbReference type="SUPFAM" id="SSF48726">
    <property type="entry name" value="Immunoglobulin"/>
    <property type="match status" value="1"/>
</dbReference>
<feature type="transmembrane region" description="Helical" evidence="1">
    <location>
        <begin position="15"/>
        <end position="35"/>
    </location>
</feature>
<name>A0A3P9MFI3_ORYLA</name>
<evidence type="ECO:0000313" key="4">
    <source>
        <dbReference type="Proteomes" id="UP000265180"/>
    </source>
</evidence>
<dbReference type="PROSITE" id="PS50835">
    <property type="entry name" value="IG_LIKE"/>
    <property type="match status" value="1"/>
</dbReference>
<evidence type="ECO:0000256" key="1">
    <source>
        <dbReference type="SAM" id="Phobius"/>
    </source>
</evidence>
<accession>A0A3P9MFI3</accession>
<dbReference type="AlphaFoldDB" id="A0A3P9MFI3"/>
<evidence type="ECO:0000313" key="3">
    <source>
        <dbReference type="Ensembl" id="ENSORLP00020031763.1"/>
    </source>
</evidence>
<dbReference type="InterPro" id="IPR013106">
    <property type="entry name" value="Ig_V-set"/>
</dbReference>
<dbReference type="InterPro" id="IPR036179">
    <property type="entry name" value="Ig-like_dom_sf"/>
</dbReference>
<dbReference type="Ensembl" id="ENSORLT00020024086.1">
    <property type="protein sequence ID" value="ENSORLP00020031763.1"/>
    <property type="gene ID" value="ENSORLG00020016965.1"/>
</dbReference>
<dbReference type="Pfam" id="PF07686">
    <property type="entry name" value="V-set"/>
    <property type="match status" value="1"/>
</dbReference>
<reference key="1">
    <citation type="journal article" date="2007" name="Nature">
        <title>The medaka draft genome and insights into vertebrate genome evolution.</title>
        <authorList>
            <person name="Kasahara M."/>
            <person name="Naruse K."/>
            <person name="Sasaki S."/>
            <person name="Nakatani Y."/>
            <person name="Qu W."/>
            <person name="Ahsan B."/>
            <person name="Yamada T."/>
            <person name="Nagayasu Y."/>
            <person name="Doi K."/>
            <person name="Kasai Y."/>
            <person name="Jindo T."/>
            <person name="Kobayashi D."/>
            <person name="Shimada A."/>
            <person name="Toyoda A."/>
            <person name="Kuroki Y."/>
            <person name="Fujiyama A."/>
            <person name="Sasaki T."/>
            <person name="Shimizu A."/>
            <person name="Asakawa S."/>
            <person name="Shimizu N."/>
            <person name="Hashimoto S."/>
            <person name="Yang J."/>
            <person name="Lee Y."/>
            <person name="Matsushima K."/>
            <person name="Sugano S."/>
            <person name="Sakaizumi M."/>
            <person name="Narita T."/>
            <person name="Ohishi K."/>
            <person name="Haga S."/>
            <person name="Ohta F."/>
            <person name="Nomoto H."/>
            <person name="Nogata K."/>
            <person name="Morishita T."/>
            <person name="Endo T."/>
            <person name="Shin-I T."/>
            <person name="Takeda H."/>
            <person name="Morishita S."/>
            <person name="Kohara Y."/>
        </authorList>
    </citation>
    <scope>NUCLEOTIDE SEQUENCE [LARGE SCALE GENOMIC DNA]</scope>
    <source>
        <strain>Hd-rR</strain>
    </source>
</reference>
<feature type="transmembrane region" description="Helical" evidence="1">
    <location>
        <begin position="41"/>
        <end position="61"/>
    </location>
</feature>
<proteinExistence type="predicted"/>
<reference evidence="3" key="4">
    <citation type="submission" date="2025-09" db="UniProtKB">
        <authorList>
            <consortium name="Ensembl"/>
        </authorList>
    </citation>
    <scope>IDENTIFICATION</scope>
    <source>
        <strain evidence="3">HNI</strain>
    </source>
</reference>
<keyword evidence="1" id="KW-0812">Transmembrane</keyword>
<organism evidence="3 4">
    <name type="scientific">Oryzias latipes</name>
    <name type="common">Japanese rice fish</name>
    <name type="synonym">Japanese killifish</name>
    <dbReference type="NCBI Taxonomy" id="8090"/>
    <lineage>
        <taxon>Eukaryota</taxon>
        <taxon>Metazoa</taxon>
        <taxon>Chordata</taxon>
        <taxon>Craniata</taxon>
        <taxon>Vertebrata</taxon>
        <taxon>Euteleostomi</taxon>
        <taxon>Actinopterygii</taxon>
        <taxon>Neopterygii</taxon>
        <taxon>Teleostei</taxon>
        <taxon>Neoteleostei</taxon>
        <taxon>Acanthomorphata</taxon>
        <taxon>Ovalentaria</taxon>
        <taxon>Atherinomorphae</taxon>
        <taxon>Beloniformes</taxon>
        <taxon>Adrianichthyidae</taxon>
        <taxon>Oryziinae</taxon>
        <taxon>Oryzias</taxon>
    </lineage>
</organism>
<dbReference type="InterPro" id="IPR013783">
    <property type="entry name" value="Ig-like_fold"/>
</dbReference>
<dbReference type="InterPro" id="IPR007110">
    <property type="entry name" value="Ig-like_dom"/>
</dbReference>
<reference evidence="3" key="3">
    <citation type="submission" date="2025-08" db="UniProtKB">
        <authorList>
            <consortium name="Ensembl"/>
        </authorList>
    </citation>
    <scope>IDENTIFICATION</scope>
    <source>
        <strain evidence="3">HNI</strain>
    </source>
</reference>
<dbReference type="Gene3D" id="2.60.40.10">
    <property type="entry name" value="Immunoglobulins"/>
    <property type="match status" value="1"/>
</dbReference>
<keyword evidence="1" id="KW-0472">Membrane</keyword>
<feature type="domain" description="Ig-like" evidence="2">
    <location>
        <begin position="16"/>
        <end position="124"/>
    </location>
</feature>
<reference evidence="3 4" key="2">
    <citation type="submission" date="2017-04" db="EMBL/GenBank/DDBJ databases">
        <title>CpG methylation of centromeres and impact of large insertions on vertebrate speciation.</title>
        <authorList>
            <person name="Ichikawa K."/>
            <person name="Yoshimura J."/>
            <person name="Morishita S."/>
        </authorList>
    </citation>
    <scope>NUCLEOTIDE SEQUENCE</scope>
    <source>
        <strain evidence="3 4">HNI</strain>
    </source>
</reference>
<keyword evidence="1" id="KW-1133">Transmembrane helix</keyword>
<protein>
    <recommendedName>
        <fullName evidence="2">Ig-like domain-containing protein</fullName>
    </recommendedName>
</protein>
<dbReference type="Proteomes" id="UP000265180">
    <property type="component" value="Chromosome 18"/>
</dbReference>